<dbReference type="EMBL" id="CP027059">
    <property type="protein sequence ID" value="UQZ85781.1"/>
    <property type="molecule type" value="Genomic_DNA"/>
</dbReference>
<dbReference type="RefSeq" id="WP_249861378.1">
    <property type="nucleotide sequence ID" value="NZ_CP027059.1"/>
</dbReference>
<evidence type="ECO:0000256" key="6">
    <source>
        <dbReference type="ARBA" id="ARBA00022691"/>
    </source>
</evidence>
<evidence type="ECO:0000259" key="12">
    <source>
        <dbReference type="Pfam" id="PF01077"/>
    </source>
</evidence>
<name>A0ABY4RVS4_9BACL</name>
<accession>A0ABY4RVS4</accession>
<comment type="pathway">
    <text evidence="1">Cofactor biosynthesis; adenosylcobalamin biosynthesis.</text>
</comment>
<dbReference type="PANTHER" id="PTHR47036:SF1">
    <property type="entry name" value="COBALT-FACTOR III C(17)-METHYLTRANSFERASE-RELATED"/>
    <property type="match status" value="1"/>
</dbReference>
<evidence type="ECO:0000256" key="9">
    <source>
        <dbReference type="ARBA" id="ARBA00023014"/>
    </source>
</evidence>
<feature type="region of interest" description="Disordered" evidence="10">
    <location>
        <begin position="268"/>
        <end position="362"/>
    </location>
</feature>
<dbReference type="GO" id="GO:0008168">
    <property type="term" value="F:methyltransferase activity"/>
    <property type="evidence" value="ECO:0007669"/>
    <property type="project" value="UniProtKB-KW"/>
</dbReference>
<proteinExistence type="predicted"/>
<dbReference type="SUPFAM" id="SSF53790">
    <property type="entry name" value="Tetrapyrrole methylase"/>
    <property type="match status" value="1"/>
</dbReference>
<dbReference type="InterPro" id="IPR051810">
    <property type="entry name" value="Precorrin_MeTrfase"/>
</dbReference>
<gene>
    <name evidence="13" type="primary">cbiH</name>
    <name evidence="13" type="ORF">SK3146_05070</name>
</gene>
<dbReference type="InterPro" id="IPR006363">
    <property type="entry name" value="Cbl_synth_CobJ/CibH_dom"/>
</dbReference>
<dbReference type="PANTHER" id="PTHR47036">
    <property type="entry name" value="COBALT-FACTOR III C(17)-METHYLTRANSFERASE-RELATED"/>
    <property type="match status" value="1"/>
</dbReference>
<dbReference type="NCBIfam" id="TIGR01466">
    <property type="entry name" value="cobJ_cbiH"/>
    <property type="match status" value="1"/>
</dbReference>
<dbReference type="InterPro" id="IPR006066">
    <property type="entry name" value="NO2/SO3_Rdtase_FeS/sirohaem_BS"/>
</dbReference>
<dbReference type="Gene3D" id="3.30.950.10">
    <property type="entry name" value="Methyltransferase, Cobalt-precorrin-4 Transmethylase, Domain 2"/>
    <property type="match status" value="1"/>
</dbReference>
<dbReference type="GO" id="GO:0032259">
    <property type="term" value="P:methylation"/>
    <property type="evidence" value="ECO:0007669"/>
    <property type="project" value="UniProtKB-KW"/>
</dbReference>
<evidence type="ECO:0000256" key="2">
    <source>
        <dbReference type="ARBA" id="ARBA00022485"/>
    </source>
</evidence>
<dbReference type="CDD" id="cd11646">
    <property type="entry name" value="Precorrin_3B_C17_MT"/>
    <property type="match status" value="1"/>
</dbReference>
<evidence type="ECO:0000313" key="14">
    <source>
        <dbReference type="Proteomes" id="UP001057134"/>
    </source>
</evidence>
<keyword evidence="7" id="KW-0479">Metal-binding</keyword>
<keyword evidence="3" id="KW-0169">Cobalamin biosynthesis</keyword>
<keyword evidence="2" id="KW-0004">4Fe-4S</keyword>
<evidence type="ECO:0000256" key="8">
    <source>
        <dbReference type="ARBA" id="ARBA00023004"/>
    </source>
</evidence>
<dbReference type="PROSITE" id="PS00365">
    <property type="entry name" value="NIR_SIR"/>
    <property type="match status" value="1"/>
</dbReference>
<feature type="compositionally biased region" description="Low complexity" evidence="10">
    <location>
        <begin position="306"/>
        <end position="319"/>
    </location>
</feature>
<keyword evidence="4 13" id="KW-0489">Methyltransferase</keyword>
<dbReference type="InterPro" id="IPR014777">
    <property type="entry name" value="4pyrrole_Mease_sub1"/>
</dbReference>
<evidence type="ECO:0000313" key="13">
    <source>
        <dbReference type="EMBL" id="UQZ85781.1"/>
    </source>
</evidence>
<feature type="domain" description="Tetrapyrrole methylase" evidence="11">
    <location>
        <begin position="4"/>
        <end position="214"/>
    </location>
</feature>
<protein>
    <submittedName>
        <fullName evidence="13">Cobalt-precorrin-3B C(17)-methyltransferase</fullName>
        <ecNumber evidence="13">2.1.1.-</ecNumber>
    </submittedName>
</protein>
<feature type="compositionally biased region" description="Acidic residues" evidence="10">
    <location>
        <begin position="284"/>
        <end position="305"/>
    </location>
</feature>
<dbReference type="InterPro" id="IPR035996">
    <property type="entry name" value="4pyrrol_Methylase_sf"/>
</dbReference>
<keyword evidence="5 13" id="KW-0808">Transferase</keyword>
<evidence type="ECO:0000256" key="10">
    <source>
        <dbReference type="SAM" id="MobiDB-lite"/>
    </source>
</evidence>
<dbReference type="EC" id="2.1.1.-" evidence="13"/>
<sequence>MAGKLLIIGFGPGSFEHITKRAREAIEESEVIIGYNTYVDLIRGLLTDQEIVRTGMTEEVSRAQEAVRQAEAGKKVAVISSGDAGVYGMAGLVYEVLMEKGWSRSGGVEVEIIPGISAINSSASLLGAPVMHDACTISLSDHLTPWELIARRVEAAAQADFVIALYNPRSGRRTRQIVETQRILLKYRSPETPVGIVKSAYRDRQHVVLTNLRDMLDHDIGMLTTVIIGNASTTVYDGLMITPRGYQRKYTLNADVQPLKPHQRLKEEAEPWALRQWDEPSGSDSDDEDWDWDEPGESDWDEEDAGVGASAAATAVSAERASERPGGGSVSVAEASAGAAVSAERAGERPGGGSVSVAEASAGGAVTAVSAGRAGERPGGGSVSVAEASAGGAATAVSAERAGERPGGGSVSVAEASAGAAATAVSAERASERPGGGSVSVAEASAGGAATAVRPERAGERPGGGSVSVAEASAGAAATAVSAGRASERLGGGSVSVAEASPLQLALQALQLVDRSRGIETAADGLPAGAGMFRQQSIFELAVSPGVAEKRFTAKQMITLADVVGEKGSMEYTPHHQLIVRVPTDNPDEITSRLRAEGFLLAPIGDVAQLKACDFCNGDKGDAIPYAEELQRKLGGLNVPKELRIGLNGCGMACYGAVQEDIGIVYRKQKFDLFLGGKTVGRNAHPGQPVAEGIEPEQLVETIERIVQRYISEGHPNERFHKFFKRVKELEGYRHQELPVFQIENAVCGD</sequence>
<keyword evidence="6" id="KW-0949">S-adenosyl-L-methionine</keyword>
<evidence type="ECO:0000259" key="11">
    <source>
        <dbReference type="Pfam" id="PF00590"/>
    </source>
</evidence>
<feature type="domain" description="Nitrite/sulphite reductase 4Fe-4S" evidence="12">
    <location>
        <begin position="616"/>
        <end position="727"/>
    </location>
</feature>
<reference evidence="13" key="1">
    <citation type="submission" date="2018-02" db="EMBL/GenBank/DDBJ databases">
        <authorList>
            <person name="Kim S.-K."/>
            <person name="Jung H.-I."/>
            <person name="Lee S.-W."/>
        </authorList>
    </citation>
    <scope>NUCLEOTIDE SEQUENCE</scope>
    <source>
        <strain evidence="13">SK3146</strain>
    </source>
</reference>
<dbReference type="Pfam" id="PF00590">
    <property type="entry name" value="TP_methylase"/>
    <property type="match status" value="1"/>
</dbReference>
<reference evidence="13" key="2">
    <citation type="journal article" date="2021" name="J Anim Sci Technol">
        <title>Complete genome sequence of Paenibacillus konkukensis sp. nov. SK3146 as a potential probiotic strain.</title>
        <authorList>
            <person name="Jung H.I."/>
            <person name="Park S."/>
            <person name="Niu K.M."/>
            <person name="Lee S.W."/>
            <person name="Kothari D."/>
            <person name="Yi K.J."/>
            <person name="Kim S.K."/>
        </authorList>
    </citation>
    <scope>NUCLEOTIDE SEQUENCE</scope>
    <source>
        <strain evidence="13">SK3146</strain>
    </source>
</reference>
<evidence type="ECO:0000256" key="1">
    <source>
        <dbReference type="ARBA" id="ARBA00004953"/>
    </source>
</evidence>
<keyword evidence="9" id="KW-0411">Iron-sulfur</keyword>
<feature type="compositionally biased region" description="Low complexity" evidence="10">
    <location>
        <begin position="330"/>
        <end position="344"/>
    </location>
</feature>
<dbReference type="Gene3D" id="3.40.1010.10">
    <property type="entry name" value="Cobalt-precorrin-4 Transmethylase, Domain 1"/>
    <property type="match status" value="1"/>
</dbReference>
<evidence type="ECO:0000256" key="7">
    <source>
        <dbReference type="ARBA" id="ARBA00022723"/>
    </source>
</evidence>
<dbReference type="InterPro" id="IPR006067">
    <property type="entry name" value="NO2/SO3_Rdtase_4Fe4S_dom"/>
</dbReference>
<dbReference type="InterPro" id="IPR000878">
    <property type="entry name" value="4pyrrol_Mease"/>
</dbReference>
<evidence type="ECO:0000256" key="3">
    <source>
        <dbReference type="ARBA" id="ARBA00022573"/>
    </source>
</evidence>
<dbReference type="InterPro" id="IPR045854">
    <property type="entry name" value="NO2/SO3_Rdtase_4Fe4S_sf"/>
</dbReference>
<organism evidence="13 14">
    <name type="scientific">Paenibacillus konkukensis</name>
    <dbReference type="NCBI Taxonomy" id="2020716"/>
    <lineage>
        <taxon>Bacteria</taxon>
        <taxon>Bacillati</taxon>
        <taxon>Bacillota</taxon>
        <taxon>Bacilli</taxon>
        <taxon>Bacillales</taxon>
        <taxon>Paenibacillaceae</taxon>
        <taxon>Paenibacillus</taxon>
    </lineage>
</organism>
<evidence type="ECO:0000256" key="4">
    <source>
        <dbReference type="ARBA" id="ARBA00022603"/>
    </source>
</evidence>
<evidence type="ECO:0000256" key="5">
    <source>
        <dbReference type="ARBA" id="ARBA00022679"/>
    </source>
</evidence>
<dbReference type="SUPFAM" id="SSF56014">
    <property type="entry name" value="Nitrite and sulphite reductase 4Fe-4S domain-like"/>
    <property type="match status" value="1"/>
</dbReference>
<feature type="region of interest" description="Disordered" evidence="10">
    <location>
        <begin position="425"/>
        <end position="470"/>
    </location>
</feature>
<keyword evidence="8" id="KW-0408">Iron</keyword>
<dbReference type="Gene3D" id="3.30.413.10">
    <property type="entry name" value="Sulfite Reductase Hemoprotein, domain 1"/>
    <property type="match status" value="1"/>
</dbReference>
<keyword evidence="14" id="KW-1185">Reference proteome</keyword>
<feature type="compositionally biased region" description="Low complexity" evidence="10">
    <location>
        <begin position="439"/>
        <end position="453"/>
    </location>
</feature>
<dbReference type="InterPro" id="IPR014776">
    <property type="entry name" value="4pyrrole_Mease_sub2"/>
</dbReference>
<dbReference type="Proteomes" id="UP001057134">
    <property type="component" value="Chromosome"/>
</dbReference>
<dbReference type="Pfam" id="PF01077">
    <property type="entry name" value="NIR_SIR"/>
    <property type="match status" value="1"/>
</dbReference>